<evidence type="ECO:0000259" key="7">
    <source>
        <dbReference type="PROSITE" id="PS50158"/>
    </source>
</evidence>
<keyword evidence="1" id="KW-0677">Repeat</keyword>
<dbReference type="InterPro" id="IPR035979">
    <property type="entry name" value="RBD_domain_sf"/>
</dbReference>
<dbReference type="PROSITE" id="PS50084">
    <property type="entry name" value="KH_TYPE_1"/>
    <property type="match status" value="1"/>
</dbReference>
<dbReference type="GO" id="GO:0003729">
    <property type="term" value="F:mRNA binding"/>
    <property type="evidence" value="ECO:0007669"/>
    <property type="project" value="TreeGrafter"/>
</dbReference>
<dbReference type="SMART" id="SM00343">
    <property type="entry name" value="ZnF_C2HC"/>
    <property type="match status" value="2"/>
</dbReference>
<evidence type="ECO:0000256" key="1">
    <source>
        <dbReference type="ARBA" id="ARBA00022737"/>
    </source>
</evidence>
<feature type="compositionally biased region" description="Basic and acidic residues" evidence="5">
    <location>
        <begin position="50"/>
        <end position="67"/>
    </location>
</feature>
<feature type="compositionally biased region" description="Polar residues" evidence="5">
    <location>
        <begin position="216"/>
        <end position="225"/>
    </location>
</feature>
<accession>A0A7J6W252</accession>
<dbReference type="Pfam" id="PF22675">
    <property type="entry name" value="KH-I_KHDC4-BBP"/>
    <property type="match status" value="1"/>
</dbReference>
<feature type="compositionally biased region" description="Acidic residues" evidence="5">
    <location>
        <begin position="68"/>
        <end position="84"/>
    </location>
</feature>
<dbReference type="Proteomes" id="UP000554482">
    <property type="component" value="Unassembled WGS sequence"/>
</dbReference>
<evidence type="ECO:0000256" key="3">
    <source>
        <dbReference type="PROSITE-ProRule" id="PRU00047"/>
    </source>
</evidence>
<dbReference type="GO" id="GO:0010629">
    <property type="term" value="P:negative regulation of gene expression"/>
    <property type="evidence" value="ECO:0007669"/>
    <property type="project" value="UniProtKB-ARBA"/>
</dbReference>
<sequence length="809" mass="88497">MWENGASDASSIEYDEQSDENVHEESCEESVEEYSEEIVSQQSLNEENDLSEHAEGEQDKEGTHGLSEESDYEPSEDSDYEPSEDIVYKSEQPAHVPCEEEEIEPVEETFQDSPHSDSSYEKNKISFKEANRKPCQGPLDASQLPNDSDNNHIEYQLQSVTTESNEKKKSLDAKDGDHHLTKKCNASQSLGTQSDVGSASTPQKRPESFKGCSDAANASVQQGHAGSSGKRRRSRWDPQPECNREEDESDRTGKRRKSRWAADDSQLKILGSIQPPDFMKKFVGANLDPEILKLENKLLKINGRLQNAEVRNVGFHGKLVRDRQEIIAKLIEKKSAFMPPLDYKPPNVYKKLYIPVTEYPCYNFIGLIIGPRGLTQKRMEKETGAKILLRGKGSVRDRQPPQKPNPSDNEDLHVLIEAENQKSLDDAVGMVEKLLIPVDEGMNDHKRAQLRELATLNGKLRHDNMCHTCGEEGHMKYACPSRSSTLTSGLSCETCGGSSHSTANCPLTVSTPDSSFCNQLKGSFFGDVGGTGGSTFSTPQISSRIPWQGGSTVSDVLPSYGSNSHSAPGSTPTTDGKSFKEDDDANLLVRYLPQTVDDNRIKELFSPFGRLIEAKVIKDRSTGCSKGYGFVRYDNPSNATTAVSCMNGYKIDGKTLAVKVAGKPLTPGPSSNSYPPSYPSPAMVSQDSPSLASWPGPPGSMLPDSFSSIESKNFALSPSSIFLRNSDSSSERSPPPHHVSVSSPLSFVQFPGNPDYTGSQYSSFITPSSSISPQLQGLSGGVLPFSWTATHPPGNGAFHCSYHVATPEL</sequence>
<feature type="region of interest" description="Disordered" evidence="5">
    <location>
        <begin position="556"/>
        <end position="579"/>
    </location>
</feature>
<feature type="compositionally biased region" description="Polar residues" evidence="5">
    <location>
        <begin position="184"/>
        <end position="203"/>
    </location>
</feature>
<feature type="region of interest" description="Disordered" evidence="5">
    <location>
        <begin position="1"/>
        <end position="261"/>
    </location>
</feature>
<feature type="domain" description="CCHC-type" evidence="7">
    <location>
        <begin position="466"/>
        <end position="481"/>
    </location>
</feature>
<name>A0A7J6W252_THATH</name>
<feature type="region of interest" description="Disordered" evidence="5">
    <location>
        <begin position="725"/>
        <end position="744"/>
    </location>
</feature>
<dbReference type="GO" id="GO:0005634">
    <property type="term" value="C:nucleus"/>
    <property type="evidence" value="ECO:0007669"/>
    <property type="project" value="TreeGrafter"/>
</dbReference>
<keyword evidence="2 4" id="KW-0694">RNA-binding</keyword>
<feature type="region of interest" description="Disordered" evidence="5">
    <location>
        <begin position="666"/>
        <end position="697"/>
    </location>
</feature>
<dbReference type="Gene3D" id="3.30.1370.10">
    <property type="entry name" value="K Homology domain, type 1"/>
    <property type="match status" value="1"/>
</dbReference>
<organism evidence="8 9">
    <name type="scientific">Thalictrum thalictroides</name>
    <name type="common">Rue-anemone</name>
    <name type="synonym">Anemone thalictroides</name>
    <dbReference type="NCBI Taxonomy" id="46969"/>
    <lineage>
        <taxon>Eukaryota</taxon>
        <taxon>Viridiplantae</taxon>
        <taxon>Streptophyta</taxon>
        <taxon>Embryophyta</taxon>
        <taxon>Tracheophyta</taxon>
        <taxon>Spermatophyta</taxon>
        <taxon>Magnoliopsida</taxon>
        <taxon>Ranunculales</taxon>
        <taxon>Ranunculaceae</taxon>
        <taxon>Thalictroideae</taxon>
        <taxon>Thalictrum</taxon>
    </lineage>
</organism>
<evidence type="ECO:0000256" key="2">
    <source>
        <dbReference type="ARBA" id="ARBA00022884"/>
    </source>
</evidence>
<feature type="region of interest" description="Disordered" evidence="5">
    <location>
        <begin position="391"/>
        <end position="410"/>
    </location>
</feature>
<evidence type="ECO:0000259" key="6">
    <source>
        <dbReference type="PROSITE" id="PS50102"/>
    </source>
</evidence>
<dbReference type="FunFam" id="3.30.70.330:FF:000383">
    <property type="entry name" value="Sex lethal, isoform D"/>
    <property type="match status" value="1"/>
</dbReference>
<feature type="compositionally biased region" description="Basic and acidic residues" evidence="5">
    <location>
        <begin position="114"/>
        <end position="132"/>
    </location>
</feature>
<dbReference type="PANTHER" id="PTHR11208:SF45">
    <property type="entry name" value="SPLICING FACTOR 1"/>
    <property type="match status" value="1"/>
</dbReference>
<dbReference type="AlphaFoldDB" id="A0A7J6W252"/>
<feature type="domain" description="RRM" evidence="6">
    <location>
        <begin position="585"/>
        <end position="663"/>
    </location>
</feature>
<dbReference type="EMBL" id="JABWDY010022787">
    <property type="protein sequence ID" value="KAF5191449.1"/>
    <property type="molecule type" value="Genomic_DNA"/>
</dbReference>
<evidence type="ECO:0000313" key="8">
    <source>
        <dbReference type="EMBL" id="KAF5191449.1"/>
    </source>
</evidence>
<keyword evidence="3" id="KW-0863">Zinc-finger</keyword>
<proteinExistence type="predicted"/>
<feature type="compositionally biased region" description="Acidic residues" evidence="5">
    <location>
        <begin position="99"/>
        <end position="110"/>
    </location>
</feature>
<dbReference type="InterPro" id="IPR012677">
    <property type="entry name" value="Nucleotide-bd_a/b_plait_sf"/>
</dbReference>
<evidence type="ECO:0000256" key="4">
    <source>
        <dbReference type="PROSITE-ProRule" id="PRU00176"/>
    </source>
</evidence>
<evidence type="ECO:0000313" key="9">
    <source>
        <dbReference type="Proteomes" id="UP000554482"/>
    </source>
</evidence>
<dbReference type="PANTHER" id="PTHR11208">
    <property type="entry name" value="RNA-BINDING PROTEIN RELATED"/>
    <property type="match status" value="1"/>
</dbReference>
<dbReference type="InterPro" id="IPR001878">
    <property type="entry name" value="Znf_CCHC"/>
</dbReference>
<dbReference type="GO" id="GO:0048024">
    <property type="term" value="P:regulation of mRNA splicing, via spliceosome"/>
    <property type="evidence" value="ECO:0007669"/>
    <property type="project" value="TreeGrafter"/>
</dbReference>
<feature type="compositionally biased region" description="Polar residues" evidence="5">
    <location>
        <begin position="556"/>
        <end position="576"/>
    </location>
</feature>
<dbReference type="SUPFAM" id="SSF54791">
    <property type="entry name" value="Eukaryotic type KH-domain (KH-domain type I)"/>
    <property type="match status" value="1"/>
</dbReference>
<keyword evidence="3" id="KW-0479">Metal-binding</keyword>
<dbReference type="SMART" id="SM00360">
    <property type="entry name" value="RRM"/>
    <property type="match status" value="1"/>
</dbReference>
<gene>
    <name evidence="8" type="ORF">FRX31_018961</name>
</gene>
<feature type="compositionally biased region" description="Basic and acidic residues" evidence="5">
    <location>
        <begin position="164"/>
        <end position="179"/>
    </location>
</feature>
<dbReference type="Gene3D" id="4.10.60.10">
    <property type="entry name" value="Zinc finger, CCHC-type"/>
    <property type="match status" value="1"/>
</dbReference>
<keyword evidence="9" id="KW-1185">Reference proteome</keyword>
<feature type="compositionally biased region" description="Acidic residues" evidence="5">
    <location>
        <begin position="26"/>
        <end position="36"/>
    </location>
</feature>
<dbReference type="Gene3D" id="3.30.70.330">
    <property type="match status" value="1"/>
</dbReference>
<feature type="compositionally biased region" description="Low complexity" evidence="5">
    <location>
        <begin position="726"/>
        <end position="744"/>
    </location>
</feature>
<dbReference type="GO" id="GO:0009967">
    <property type="term" value="P:positive regulation of signal transduction"/>
    <property type="evidence" value="ECO:0007669"/>
    <property type="project" value="UniProtKB-ARBA"/>
</dbReference>
<dbReference type="GO" id="GO:0005737">
    <property type="term" value="C:cytoplasm"/>
    <property type="evidence" value="ECO:0007669"/>
    <property type="project" value="UniProtKB-ARBA"/>
</dbReference>
<dbReference type="SMART" id="SM00322">
    <property type="entry name" value="KH"/>
    <property type="match status" value="1"/>
</dbReference>
<dbReference type="PROSITE" id="PS50102">
    <property type="entry name" value="RRM"/>
    <property type="match status" value="1"/>
</dbReference>
<dbReference type="PROSITE" id="PS50158">
    <property type="entry name" value="ZF_CCHC"/>
    <property type="match status" value="1"/>
</dbReference>
<dbReference type="SUPFAM" id="SSF57756">
    <property type="entry name" value="Retrovirus zinc finger-like domains"/>
    <property type="match status" value="1"/>
</dbReference>
<dbReference type="CDD" id="cd02395">
    <property type="entry name" value="KH-I_BBP"/>
    <property type="match status" value="1"/>
</dbReference>
<dbReference type="OrthoDB" id="10021397at2759"/>
<keyword evidence="3" id="KW-0862">Zinc</keyword>
<dbReference type="InterPro" id="IPR036875">
    <property type="entry name" value="Znf_CCHC_sf"/>
</dbReference>
<dbReference type="InterPro" id="IPR036612">
    <property type="entry name" value="KH_dom_type_1_sf"/>
</dbReference>
<dbReference type="InterPro" id="IPR000504">
    <property type="entry name" value="RRM_dom"/>
</dbReference>
<protein>
    <submittedName>
        <fullName evidence="8">Splicing factor-like protein</fullName>
    </submittedName>
</protein>
<dbReference type="InterPro" id="IPR045071">
    <property type="entry name" value="BBP-like"/>
</dbReference>
<dbReference type="SUPFAM" id="SSF54928">
    <property type="entry name" value="RNA-binding domain, RBD"/>
    <property type="match status" value="1"/>
</dbReference>
<dbReference type="GO" id="GO:0008270">
    <property type="term" value="F:zinc ion binding"/>
    <property type="evidence" value="ECO:0007669"/>
    <property type="project" value="UniProtKB-KW"/>
</dbReference>
<comment type="caution">
    <text evidence="8">The sequence shown here is derived from an EMBL/GenBank/DDBJ whole genome shotgun (WGS) entry which is preliminary data.</text>
</comment>
<evidence type="ECO:0000256" key="5">
    <source>
        <dbReference type="SAM" id="MobiDB-lite"/>
    </source>
</evidence>
<dbReference type="InterPro" id="IPR004087">
    <property type="entry name" value="KH_dom"/>
</dbReference>
<reference evidence="8 9" key="1">
    <citation type="submission" date="2020-06" db="EMBL/GenBank/DDBJ databases">
        <title>Transcriptomic and genomic resources for Thalictrum thalictroides and T. hernandezii: Facilitating candidate gene discovery in an emerging model plant lineage.</title>
        <authorList>
            <person name="Arias T."/>
            <person name="Riano-Pachon D.M."/>
            <person name="Di Stilio V.S."/>
        </authorList>
    </citation>
    <scope>NUCLEOTIDE SEQUENCE [LARGE SCALE GENOMIC DNA]</scope>
    <source>
        <strain evidence="9">cv. WT478/WT964</strain>
        <tissue evidence="8">Leaves</tissue>
    </source>
</reference>
<dbReference type="Pfam" id="PF00076">
    <property type="entry name" value="RRM_1"/>
    <property type="match status" value="1"/>
</dbReference>
<dbReference type="InterPro" id="IPR055256">
    <property type="entry name" value="KH_1_KHDC4/BBP-like"/>
</dbReference>